<dbReference type="Pfam" id="PF22486">
    <property type="entry name" value="MATH_2"/>
    <property type="match status" value="1"/>
</dbReference>
<dbReference type="EMBL" id="JACGCM010002131">
    <property type="protein sequence ID" value="KAF6144314.1"/>
    <property type="molecule type" value="Genomic_DNA"/>
</dbReference>
<organism evidence="3 4">
    <name type="scientific">Kingdonia uniflora</name>
    <dbReference type="NCBI Taxonomy" id="39325"/>
    <lineage>
        <taxon>Eukaryota</taxon>
        <taxon>Viridiplantae</taxon>
        <taxon>Streptophyta</taxon>
        <taxon>Embryophyta</taxon>
        <taxon>Tracheophyta</taxon>
        <taxon>Spermatophyta</taxon>
        <taxon>Magnoliopsida</taxon>
        <taxon>Ranunculales</taxon>
        <taxon>Circaeasteraceae</taxon>
        <taxon>Kingdonia</taxon>
    </lineage>
</organism>
<dbReference type="InterPro" id="IPR008974">
    <property type="entry name" value="TRAF-like"/>
</dbReference>
<name>A0A7J7LP85_9MAGN</name>
<protein>
    <recommendedName>
        <fullName evidence="2">MATH domain-containing protein</fullName>
    </recommendedName>
</protein>
<dbReference type="AlphaFoldDB" id="A0A7J7LP85"/>
<dbReference type="PROSITE" id="PS50144">
    <property type="entry name" value="MATH"/>
    <property type="match status" value="1"/>
</dbReference>
<dbReference type="PANTHER" id="PTHR46162:SF56">
    <property type="entry name" value="UBIQUITIN CARBOXYL-TERMINAL HYDROLASE 12-LIKE"/>
    <property type="match status" value="1"/>
</dbReference>
<proteinExistence type="predicted"/>
<sequence>MIHIINVVFMLFLFDQIRDKYLSVEDNIKGRCRRFHAMKTEWGFSQLIPLTTFNDPLNGKIKLYPNGYGAQKNKAVSLFLFMDVSSALMSGDKVYAKYTLRIRNQKVGTHLEATYTSWFSAGGSGYPKFIDLGCVNEPGKGYLVYDRCVIEAEELNLNMY</sequence>
<dbReference type="OrthoDB" id="1883087at2759"/>
<dbReference type="Proteomes" id="UP000541444">
    <property type="component" value="Unassembled WGS sequence"/>
</dbReference>
<feature type="chain" id="PRO_5029703307" description="MATH domain-containing protein" evidence="1">
    <location>
        <begin position="20"/>
        <end position="160"/>
    </location>
</feature>
<gene>
    <name evidence="3" type="ORF">GIB67_024541</name>
</gene>
<dbReference type="Gene3D" id="2.60.210.10">
    <property type="entry name" value="Apoptosis, Tumor Necrosis Factor Receptor Associated Protein 2, Chain A"/>
    <property type="match status" value="2"/>
</dbReference>
<dbReference type="InterPro" id="IPR002083">
    <property type="entry name" value="MATH/TRAF_dom"/>
</dbReference>
<comment type="caution">
    <text evidence="3">The sequence shown here is derived from an EMBL/GenBank/DDBJ whole genome shotgun (WGS) entry which is preliminary data.</text>
</comment>
<accession>A0A7J7LP85</accession>
<feature type="signal peptide" evidence="1">
    <location>
        <begin position="1"/>
        <end position="19"/>
    </location>
</feature>
<dbReference type="SUPFAM" id="SSF49599">
    <property type="entry name" value="TRAF domain-like"/>
    <property type="match status" value="2"/>
</dbReference>
<evidence type="ECO:0000256" key="1">
    <source>
        <dbReference type="SAM" id="SignalP"/>
    </source>
</evidence>
<evidence type="ECO:0000259" key="2">
    <source>
        <dbReference type="PROSITE" id="PS50144"/>
    </source>
</evidence>
<keyword evidence="4" id="KW-1185">Reference proteome</keyword>
<evidence type="ECO:0000313" key="4">
    <source>
        <dbReference type="Proteomes" id="UP000541444"/>
    </source>
</evidence>
<keyword evidence="1" id="KW-0732">Signal</keyword>
<evidence type="ECO:0000313" key="3">
    <source>
        <dbReference type="EMBL" id="KAF6144314.1"/>
    </source>
</evidence>
<dbReference type="CDD" id="cd00121">
    <property type="entry name" value="MATH"/>
    <property type="match status" value="1"/>
</dbReference>
<dbReference type="PANTHER" id="PTHR46162">
    <property type="entry name" value="TRAF-LIKE FAMILY PROTEIN"/>
    <property type="match status" value="1"/>
</dbReference>
<feature type="domain" description="MATH" evidence="2">
    <location>
        <begin position="25"/>
        <end position="154"/>
    </location>
</feature>
<reference evidence="3 4" key="1">
    <citation type="journal article" date="2020" name="IScience">
        <title>Genome Sequencing of the Endangered Kingdonia uniflora (Circaeasteraceae, Ranunculales) Reveals Potential Mechanisms of Evolutionary Specialization.</title>
        <authorList>
            <person name="Sun Y."/>
            <person name="Deng T."/>
            <person name="Zhang A."/>
            <person name="Moore M.J."/>
            <person name="Landis J.B."/>
            <person name="Lin N."/>
            <person name="Zhang H."/>
            <person name="Zhang X."/>
            <person name="Huang J."/>
            <person name="Zhang X."/>
            <person name="Sun H."/>
            <person name="Wang H."/>
        </authorList>
    </citation>
    <scope>NUCLEOTIDE SEQUENCE [LARGE SCALE GENOMIC DNA]</scope>
    <source>
        <strain evidence="3">TB1705</strain>
        <tissue evidence="3">Leaf</tissue>
    </source>
</reference>